<proteinExistence type="inferred from homology"/>
<dbReference type="GO" id="GO:0004222">
    <property type="term" value="F:metalloendopeptidase activity"/>
    <property type="evidence" value="ECO:0007669"/>
    <property type="project" value="InterPro"/>
</dbReference>
<evidence type="ECO:0000256" key="3">
    <source>
        <dbReference type="ARBA" id="ARBA00022670"/>
    </source>
</evidence>
<feature type="domain" description="Lysine-specific metallo-endopeptidase" evidence="9">
    <location>
        <begin position="206"/>
        <end position="339"/>
    </location>
</feature>
<dbReference type="InterPro" id="IPR050414">
    <property type="entry name" value="Fungal_M35_metalloproteases"/>
</dbReference>
<accession>A0A840S9F1</accession>
<evidence type="ECO:0000256" key="8">
    <source>
        <dbReference type="SAM" id="SignalP"/>
    </source>
</evidence>
<evidence type="ECO:0000313" key="11">
    <source>
        <dbReference type="Proteomes" id="UP000554837"/>
    </source>
</evidence>
<dbReference type="PANTHER" id="PTHR37016:SF3">
    <property type="entry name" value="NEUTRAL PROTEASE 2-RELATED"/>
    <property type="match status" value="1"/>
</dbReference>
<evidence type="ECO:0000313" key="10">
    <source>
        <dbReference type="EMBL" id="MBB5206158.1"/>
    </source>
</evidence>
<dbReference type="InterPro" id="IPR034115">
    <property type="entry name" value="M35_peptidyl-Lys"/>
</dbReference>
<protein>
    <submittedName>
        <fullName evidence="10">Peptidyl-Lys metalloendopeptidase</fullName>
        <ecNumber evidence="10">3.4.24.20</ecNumber>
    </submittedName>
</protein>
<dbReference type="Gene3D" id="2.60.40.2970">
    <property type="match status" value="1"/>
</dbReference>
<name>A0A840S9F1_9BURK</name>
<keyword evidence="4" id="KW-0479">Metal-binding</keyword>
<dbReference type="SUPFAM" id="SSF55486">
    <property type="entry name" value="Metalloproteases ('zincins'), catalytic domain"/>
    <property type="match status" value="1"/>
</dbReference>
<organism evidence="10 11">
    <name type="scientific">Inhella inkyongensis</name>
    <dbReference type="NCBI Taxonomy" id="392593"/>
    <lineage>
        <taxon>Bacteria</taxon>
        <taxon>Pseudomonadati</taxon>
        <taxon>Pseudomonadota</taxon>
        <taxon>Betaproteobacteria</taxon>
        <taxon>Burkholderiales</taxon>
        <taxon>Sphaerotilaceae</taxon>
        <taxon>Inhella</taxon>
    </lineage>
</organism>
<keyword evidence="7" id="KW-0482">Metalloprotease</keyword>
<dbReference type="EMBL" id="JACHHO010000007">
    <property type="protein sequence ID" value="MBB5206158.1"/>
    <property type="molecule type" value="Genomic_DNA"/>
</dbReference>
<dbReference type="EC" id="3.4.24.20" evidence="10"/>
<evidence type="ECO:0000256" key="2">
    <source>
        <dbReference type="ARBA" id="ARBA00010279"/>
    </source>
</evidence>
<keyword evidence="11" id="KW-1185">Reference proteome</keyword>
<comment type="similarity">
    <text evidence="2">Belongs to the peptidase M35 family.</text>
</comment>
<dbReference type="InterPro" id="IPR029463">
    <property type="entry name" value="Lys_MEP"/>
</dbReference>
<evidence type="ECO:0000256" key="7">
    <source>
        <dbReference type="ARBA" id="ARBA00023049"/>
    </source>
</evidence>
<evidence type="ECO:0000259" key="9">
    <source>
        <dbReference type="SMART" id="SM01351"/>
    </source>
</evidence>
<sequence length="345" mass="37045">MKFAVLGIVCASSLLAGAVQANPGQGVQVRLTAAQQQLQGDVDVVLQVSVTNTNRHPVQLLQRQLPSDELAGALFTIYRDGQRVAYTGPLAKRMAPQADEHVRLAAGATLNYTVELTQAYDLSRNGRYSVEYQSRAGHGMGLPALKSEPLYLWLEGRSERVQTAALPPISPAAASISYTGACKASQQKTLANAVAAATTYSSQSASYLSGAGSGTARYVKWFGTYTSSRWNTVASNFAEVRDAFQGAALTLDCSCKTRNTFAYVYPNQPYKIYVCGAFWNAPMTGTDSKAGTLVHEMMHFNVIAGTDDWAYGQTAAANLAISDPNKAVDNSDNHEYFAENTPSLP</sequence>
<keyword evidence="3" id="KW-0645">Protease</keyword>
<comment type="caution">
    <text evidence="10">The sequence shown here is derived from an EMBL/GenBank/DDBJ whole genome shotgun (WGS) entry which is preliminary data.</text>
</comment>
<dbReference type="Gene3D" id="3.40.390.10">
    <property type="entry name" value="Collagenase (Catalytic Domain)"/>
    <property type="match status" value="1"/>
</dbReference>
<dbReference type="Pfam" id="PF14521">
    <property type="entry name" value="Aspzincin_M35"/>
    <property type="match status" value="1"/>
</dbReference>
<evidence type="ECO:0000256" key="6">
    <source>
        <dbReference type="ARBA" id="ARBA00022833"/>
    </source>
</evidence>
<dbReference type="PANTHER" id="PTHR37016">
    <property type="match status" value="1"/>
</dbReference>
<dbReference type="Proteomes" id="UP000554837">
    <property type="component" value="Unassembled WGS sequence"/>
</dbReference>
<reference evidence="10 11" key="1">
    <citation type="submission" date="2020-08" db="EMBL/GenBank/DDBJ databases">
        <title>Genomic Encyclopedia of Type Strains, Phase IV (KMG-IV): sequencing the most valuable type-strain genomes for metagenomic binning, comparative biology and taxonomic classification.</title>
        <authorList>
            <person name="Goeker M."/>
        </authorList>
    </citation>
    <scope>NUCLEOTIDE SEQUENCE [LARGE SCALE GENOMIC DNA]</scope>
    <source>
        <strain evidence="10 11">DSM 23958</strain>
    </source>
</reference>
<feature type="chain" id="PRO_5032637051" evidence="8">
    <location>
        <begin position="22"/>
        <end position="345"/>
    </location>
</feature>
<keyword evidence="6" id="KW-0862">Zinc</keyword>
<dbReference type="OrthoDB" id="7649992at2"/>
<evidence type="ECO:0000256" key="1">
    <source>
        <dbReference type="ARBA" id="ARBA00001947"/>
    </source>
</evidence>
<dbReference type="GO" id="GO:0046872">
    <property type="term" value="F:metal ion binding"/>
    <property type="evidence" value="ECO:0007669"/>
    <property type="project" value="UniProtKB-KW"/>
</dbReference>
<evidence type="ECO:0000256" key="4">
    <source>
        <dbReference type="ARBA" id="ARBA00022723"/>
    </source>
</evidence>
<dbReference type="InterPro" id="IPR024079">
    <property type="entry name" value="MetalloPept_cat_dom_sf"/>
</dbReference>
<dbReference type="SMART" id="SM01351">
    <property type="entry name" value="Aspzincin_M35"/>
    <property type="match status" value="1"/>
</dbReference>
<keyword evidence="5 10" id="KW-0378">Hydrolase</keyword>
<dbReference type="AlphaFoldDB" id="A0A840S9F1"/>
<dbReference type="RefSeq" id="WP_138856319.1">
    <property type="nucleotide sequence ID" value="NZ_CP040709.1"/>
</dbReference>
<evidence type="ECO:0000256" key="5">
    <source>
        <dbReference type="ARBA" id="ARBA00022801"/>
    </source>
</evidence>
<keyword evidence="8" id="KW-0732">Signal</keyword>
<dbReference type="CDD" id="cd11306">
    <property type="entry name" value="M35_peptidyl-Lys"/>
    <property type="match status" value="1"/>
</dbReference>
<gene>
    <name evidence="10" type="ORF">HNQ51_003501</name>
</gene>
<dbReference type="GO" id="GO:0006508">
    <property type="term" value="P:proteolysis"/>
    <property type="evidence" value="ECO:0007669"/>
    <property type="project" value="UniProtKB-KW"/>
</dbReference>
<comment type="cofactor">
    <cofactor evidence="1">
        <name>Zn(2+)</name>
        <dbReference type="ChEBI" id="CHEBI:29105"/>
    </cofactor>
</comment>
<feature type="signal peptide" evidence="8">
    <location>
        <begin position="1"/>
        <end position="21"/>
    </location>
</feature>